<keyword evidence="5" id="KW-1185">Reference proteome</keyword>
<dbReference type="EC" id="3.1.3.12" evidence="3"/>
<dbReference type="PANTHER" id="PTHR43768:SF3">
    <property type="entry name" value="TREHALOSE 6-PHOSPHATE PHOSPHATASE"/>
    <property type="match status" value="1"/>
</dbReference>
<evidence type="ECO:0000256" key="1">
    <source>
        <dbReference type="ARBA" id="ARBA00022801"/>
    </source>
</evidence>
<protein>
    <recommendedName>
        <fullName evidence="3">Trehalose 6-phosphate phosphatase</fullName>
        <ecNumber evidence="3">3.1.3.12</ecNumber>
    </recommendedName>
</protein>
<dbReference type="InterPro" id="IPR023214">
    <property type="entry name" value="HAD_sf"/>
</dbReference>
<name>A0ABY6P3Y1_9NOCA</name>
<sequence length="266" mass="27833">MDRDALTAALAADPARAALVLDFDGVLARIGDDPAASALEPGTAAVLTELAQHLGVVAVLSGRPLAFLRQRVDVRGVALHGSYGVQWREGDEDRVLEEVGRWQPAVDTAAGALRAAFGDTDGVHVEDKGIAVAVHWRRAPEQEQAVAAVVAELVAGTGLRAEPGKLVVELRPPLEQDKGTALRRIAAGLGTVVYAGDDRGDLPALRVARELGGHAVVVEHGRETDPELLEVAEVVLQGTDEVTLWLTGLRDALTAGTGAGEAMMQP</sequence>
<dbReference type="NCBIfam" id="TIGR00685">
    <property type="entry name" value="T6PP"/>
    <property type="match status" value="1"/>
</dbReference>
<dbReference type="Proteomes" id="UP001164965">
    <property type="component" value="Chromosome"/>
</dbReference>
<keyword evidence="3" id="KW-0460">Magnesium</keyword>
<accession>A0ABY6P3Y1</accession>
<dbReference type="RefSeq" id="WP_265384484.1">
    <property type="nucleotide sequence ID" value="NZ_CP110615.1"/>
</dbReference>
<dbReference type="Gene3D" id="3.40.50.1000">
    <property type="entry name" value="HAD superfamily/HAD-like"/>
    <property type="match status" value="1"/>
</dbReference>
<dbReference type="Gene3D" id="3.30.70.1020">
    <property type="entry name" value="Trehalose-6-phosphate phosphatase related protein, domain 2"/>
    <property type="match status" value="1"/>
</dbReference>
<organism evidence="4 5">
    <name type="scientific">Rhodococcus antarcticus</name>
    <dbReference type="NCBI Taxonomy" id="2987751"/>
    <lineage>
        <taxon>Bacteria</taxon>
        <taxon>Bacillati</taxon>
        <taxon>Actinomycetota</taxon>
        <taxon>Actinomycetes</taxon>
        <taxon>Mycobacteriales</taxon>
        <taxon>Nocardiaceae</taxon>
        <taxon>Rhodococcus</taxon>
    </lineage>
</organism>
<evidence type="ECO:0000313" key="5">
    <source>
        <dbReference type="Proteomes" id="UP001164965"/>
    </source>
</evidence>
<gene>
    <name evidence="4" type="primary">otsB</name>
    <name evidence="4" type="ORF">RHODO2019_08260</name>
</gene>
<dbReference type="GO" id="GO:0004805">
    <property type="term" value="F:trehalose-phosphatase activity"/>
    <property type="evidence" value="ECO:0007669"/>
    <property type="project" value="UniProtKB-EC"/>
</dbReference>
<evidence type="ECO:0000256" key="2">
    <source>
        <dbReference type="ARBA" id="ARBA00024179"/>
    </source>
</evidence>
<comment type="similarity">
    <text evidence="3">Belongs to the trehalose phosphatase family.</text>
</comment>
<comment type="function">
    <text evidence="2 3">Removes the phosphate from trehalose 6-phosphate to produce free trehalose.</text>
</comment>
<dbReference type="InterPro" id="IPR003337">
    <property type="entry name" value="Trehalose_PPase"/>
</dbReference>
<dbReference type="PANTHER" id="PTHR43768">
    <property type="entry name" value="TREHALOSE 6-PHOSPHATE PHOSPHATASE"/>
    <property type="match status" value="1"/>
</dbReference>
<reference evidence="4" key="1">
    <citation type="submission" date="2022-10" db="EMBL/GenBank/DDBJ databases">
        <title>Rhodococcus sp.75.</title>
        <authorList>
            <person name="Sun M."/>
        </authorList>
    </citation>
    <scope>NUCLEOTIDE SEQUENCE</scope>
    <source>
        <strain evidence="4">75</strain>
    </source>
</reference>
<comment type="pathway">
    <text evidence="3">Glycan biosynthesis; trehalose biosynthesis.</text>
</comment>
<keyword evidence="3" id="KW-0479">Metal-binding</keyword>
<comment type="cofactor">
    <cofactor evidence="3">
        <name>Mg(2+)</name>
        <dbReference type="ChEBI" id="CHEBI:18420"/>
    </cofactor>
</comment>
<dbReference type="InterPro" id="IPR044651">
    <property type="entry name" value="OTSB-like"/>
</dbReference>
<dbReference type="SUPFAM" id="SSF56784">
    <property type="entry name" value="HAD-like"/>
    <property type="match status" value="1"/>
</dbReference>
<comment type="catalytic activity">
    <reaction evidence="3">
        <text>alpha,alpha-trehalose 6-phosphate + H2O = alpha,alpha-trehalose + phosphate</text>
        <dbReference type="Rhea" id="RHEA:23420"/>
        <dbReference type="ChEBI" id="CHEBI:15377"/>
        <dbReference type="ChEBI" id="CHEBI:16551"/>
        <dbReference type="ChEBI" id="CHEBI:43474"/>
        <dbReference type="ChEBI" id="CHEBI:58429"/>
        <dbReference type="EC" id="3.1.3.12"/>
    </reaction>
</comment>
<evidence type="ECO:0000256" key="3">
    <source>
        <dbReference type="RuleBase" id="RU361117"/>
    </source>
</evidence>
<keyword evidence="1 3" id="KW-0378">Hydrolase</keyword>
<dbReference type="Pfam" id="PF02358">
    <property type="entry name" value="Trehalose_PPase"/>
    <property type="match status" value="1"/>
</dbReference>
<dbReference type="EMBL" id="CP110615">
    <property type="protein sequence ID" value="UZJ26380.1"/>
    <property type="molecule type" value="Genomic_DNA"/>
</dbReference>
<evidence type="ECO:0000313" key="4">
    <source>
        <dbReference type="EMBL" id="UZJ26380.1"/>
    </source>
</evidence>
<proteinExistence type="inferred from homology"/>
<dbReference type="InterPro" id="IPR036412">
    <property type="entry name" value="HAD-like_sf"/>
</dbReference>